<feature type="domain" description="C2H2-type" evidence="3">
    <location>
        <begin position="13"/>
        <end position="43"/>
    </location>
</feature>
<protein>
    <recommendedName>
        <fullName evidence="3">C2H2-type domain-containing protein</fullName>
    </recommendedName>
</protein>
<organism evidence="4 5">
    <name type="scientific">Cerrena zonata</name>
    <dbReference type="NCBI Taxonomy" id="2478898"/>
    <lineage>
        <taxon>Eukaryota</taxon>
        <taxon>Fungi</taxon>
        <taxon>Dikarya</taxon>
        <taxon>Basidiomycota</taxon>
        <taxon>Agaricomycotina</taxon>
        <taxon>Agaricomycetes</taxon>
        <taxon>Polyporales</taxon>
        <taxon>Cerrenaceae</taxon>
        <taxon>Cerrena</taxon>
    </lineage>
</organism>
<dbReference type="GO" id="GO:0008270">
    <property type="term" value="F:zinc ion binding"/>
    <property type="evidence" value="ECO:0007669"/>
    <property type="project" value="UniProtKB-KW"/>
</dbReference>
<dbReference type="PROSITE" id="PS00028">
    <property type="entry name" value="ZINC_FINGER_C2H2_1"/>
    <property type="match status" value="1"/>
</dbReference>
<accession>A0AAW0FDF1</accession>
<reference evidence="4 5" key="1">
    <citation type="submission" date="2022-09" db="EMBL/GenBank/DDBJ databases">
        <authorList>
            <person name="Palmer J.M."/>
        </authorList>
    </citation>
    <scope>NUCLEOTIDE SEQUENCE [LARGE SCALE GENOMIC DNA]</scope>
    <source>
        <strain evidence="4 5">DSM 7382</strain>
    </source>
</reference>
<keyword evidence="5" id="KW-1185">Reference proteome</keyword>
<keyword evidence="1" id="KW-0862">Zinc</keyword>
<feature type="compositionally biased region" description="Basic and acidic residues" evidence="2">
    <location>
        <begin position="83"/>
        <end position="96"/>
    </location>
</feature>
<dbReference type="InterPro" id="IPR041078">
    <property type="entry name" value="Plavaka"/>
</dbReference>
<keyword evidence="1" id="KW-0479">Metal-binding</keyword>
<evidence type="ECO:0000256" key="2">
    <source>
        <dbReference type="SAM" id="MobiDB-lite"/>
    </source>
</evidence>
<name>A0AAW0FDF1_9APHY</name>
<gene>
    <name evidence="4" type="ORF">QCA50_020044</name>
</gene>
<evidence type="ECO:0000256" key="1">
    <source>
        <dbReference type="PROSITE-ProRule" id="PRU00042"/>
    </source>
</evidence>
<dbReference type="InterPro" id="IPR013087">
    <property type="entry name" value="Znf_C2H2_type"/>
</dbReference>
<evidence type="ECO:0000259" key="3">
    <source>
        <dbReference type="PROSITE" id="PS50157"/>
    </source>
</evidence>
<proteinExistence type="predicted"/>
<comment type="caution">
    <text evidence="4">The sequence shown here is derived from an EMBL/GenBank/DDBJ whole genome shotgun (WGS) entry which is preliminary data.</text>
</comment>
<keyword evidence="1" id="KW-0863">Zinc-finger</keyword>
<feature type="compositionally biased region" description="Pro residues" evidence="2">
    <location>
        <begin position="50"/>
        <end position="60"/>
    </location>
</feature>
<dbReference type="EMBL" id="JASBNA010000098">
    <property type="protein sequence ID" value="KAK7677015.1"/>
    <property type="molecule type" value="Genomic_DNA"/>
</dbReference>
<feature type="region of interest" description="Disordered" evidence="2">
    <location>
        <begin position="41"/>
        <end position="125"/>
    </location>
</feature>
<dbReference type="AlphaFoldDB" id="A0AAW0FDF1"/>
<dbReference type="Proteomes" id="UP001385951">
    <property type="component" value="Unassembled WGS sequence"/>
</dbReference>
<sequence>MPQHRKSFNYTQLPCPHCNRTCRTSSGLSQHIKCAHAHLVDRHHDSPGSSPSPSPSPPLSHAPSPEELHNDLFPEVDLTPIEDVDKLRGPGKREYHPTMTGKPCDSDGTHLPPNVPPLPLSQRANNDWTPYRSRLEFETADFLFKKTQMSAGDIDTLMMLWSSSLLESNHSPPFANTSDLHNVIDATTLGDAPWNSFSVCYNGAIPSQNPPPWMTVDYEVFYRDPHVIIQNLFSNPDLDGEMDYVPYREFSVGGDRRYKDFMSGNWSWRHADIIIGEDPALIGSLLVPIILGSDKTTVSVATGNNEYYPLYLSIGNVFNSVRRAHQNALVLIGFLAIPKTEKKFKDNVQWRKFRRQLFHSSLSAILEPLRPWMTTPYVMRCPDGHFRRAIYDLAVYIADYPEQVLCSGIVQGWCAKCDAPHDDLDGPSLRRTRRRTTVLKEELDLGTLWDDYGIVGDVIPFTSDFPRADIHEMISGDLLHQIIKGAFKDHLVTWVGEYLVIEHGEAKAAELLDQIDRRIAAAPSFPGLRRFPQGRGFKQWTGDDSKALMKAHFYLGLSFTFV</sequence>
<dbReference type="PROSITE" id="PS50157">
    <property type="entry name" value="ZINC_FINGER_C2H2_2"/>
    <property type="match status" value="1"/>
</dbReference>
<dbReference type="Pfam" id="PF18759">
    <property type="entry name" value="Plavaka"/>
    <property type="match status" value="1"/>
</dbReference>
<evidence type="ECO:0000313" key="5">
    <source>
        <dbReference type="Proteomes" id="UP001385951"/>
    </source>
</evidence>
<evidence type="ECO:0000313" key="4">
    <source>
        <dbReference type="EMBL" id="KAK7677015.1"/>
    </source>
</evidence>